<keyword evidence="5" id="KW-1185">Reference proteome</keyword>
<dbReference type="PANTHER" id="PTHR24198">
    <property type="entry name" value="ANKYRIN REPEAT AND PROTEIN KINASE DOMAIN-CONTAINING PROTEIN"/>
    <property type="match status" value="1"/>
</dbReference>
<evidence type="ECO:0000313" key="4">
    <source>
        <dbReference type="EMBL" id="KAL2821449.1"/>
    </source>
</evidence>
<evidence type="ECO:0000313" key="5">
    <source>
        <dbReference type="Proteomes" id="UP001610335"/>
    </source>
</evidence>
<evidence type="ECO:0000256" key="1">
    <source>
        <dbReference type="ARBA" id="ARBA00022737"/>
    </source>
</evidence>
<feature type="repeat" description="ANK" evidence="3">
    <location>
        <begin position="123"/>
        <end position="155"/>
    </location>
</feature>
<dbReference type="PROSITE" id="PS50297">
    <property type="entry name" value="ANK_REP_REGION"/>
    <property type="match status" value="3"/>
</dbReference>
<sequence length="219" mass="23422">MVQFLLRLGADVDALDFWFIRKTALHYAAEKGCIRMVTLLLEAGARVNPIQDTHGLSVLQTAVGHGTELLQTLINFGADVNAPASKCGGGTALQLAALNGKIAEARLLLKHGADVNAAPAQERGATALQYAAIKGNYRIVYMLLRAGADIAAYPAPRDGRTALEGAAEHGRLDTVALLLQTALRQGILDKLDIKQAMKRASQHKYYTVIRLMGTYTGSG</sequence>
<dbReference type="PANTHER" id="PTHR24198:SF165">
    <property type="entry name" value="ANKYRIN REPEAT-CONTAINING PROTEIN-RELATED"/>
    <property type="match status" value="1"/>
</dbReference>
<dbReference type="PRINTS" id="PR01415">
    <property type="entry name" value="ANKYRIN"/>
</dbReference>
<proteinExistence type="predicted"/>
<dbReference type="EMBL" id="JBFXLS010000063">
    <property type="protein sequence ID" value="KAL2821449.1"/>
    <property type="molecule type" value="Genomic_DNA"/>
</dbReference>
<evidence type="ECO:0000256" key="2">
    <source>
        <dbReference type="ARBA" id="ARBA00023043"/>
    </source>
</evidence>
<keyword evidence="1" id="KW-0677">Repeat</keyword>
<dbReference type="PROSITE" id="PS50088">
    <property type="entry name" value="ANK_REPEAT"/>
    <property type="match status" value="4"/>
</dbReference>
<feature type="repeat" description="ANK" evidence="3">
    <location>
        <begin position="158"/>
        <end position="190"/>
    </location>
</feature>
<dbReference type="Gene3D" id="1.25.40.20">
    <property type="entry name" value="Ankyrin repeat-containing domain"/>
    <property type="match status" value="1"/>
</dbReference>
<evidence type="ECO:0000256" key="3">
    <source>
        <dbReference type="PROSITE-ProRule" id="PRU00023"/>
    </source>
</evidence>
<dbReference type="SUPFAM" id="SSF48403">
    <property type="entry name" value="Ankyrin repeat"/>
    <property type="match status" value="1"/>
</dbReference>
<gene>
    <name evidence="4" type="ORF">BDW59DRAFT_150108</name>
</gene>
<name>A0ABR4I126_9EURO</name>
<keyword evidence="2 3" id="KW-0040">ANK repeat</keyword>
<dbReference type="Proteomes" id="UP001610335">
    <property type="component" value="Unassembled WGS sequence"/>
</dbReference>
<dbReference type="InterPro" id="IPR036770">
    <property type="entry name" value="Ankyrin_rpt-contain_sf"/>
</dbReference>
<feature type="repeat" description="ANK" evidence="3">
    <location>
        <begin position="20"/>
        <end position="52"/>
    </location>
</feature>
<reference evidence="4 5" key="1">
    <citation type="submission" date="2024-07" db="EMBL/GenBank/DDBJ databases">
        <title>Section-level genome sequencing and comparative genomics of Aspergillus sections Usti and Cavernicolus.</title>
        <authorList>
            <consortium name="Lawrence Berkeley National Laboratory"/>
            <person name="Nybo J.L."/>
            <person name="Vesth T.C."/>
            <person name="Theobald S."/>
            <person name="Frisvad J.C."/>
            <person name="Larsen T.O."/>
            <person name="Kjaerboelling I."/>
            <person name="Rothschild-Mancinelli K."/>
            <person name="Lyhne E.K."/>
            <person name="Kogle M.E."/>
            <person name="Barry K."/>
            <person name="Clum A."/>
            <person name="Na H."/>
            <person name="Ledsgaard L."/>
            <person name="Lin J."/>
            <person name="Lipzen A."/>
            <person name="Kuo A."/>
            <person name="Riley R."/>
            <person name="Mondo S."/>
            <person name="LaButti K."/>
            <person name="Haridas S."/>
            <person name="Pangalinan J."/>
            <person name="Salamov A.A."/>
            <person name="Simmons B.A."/>
            <person name="Magnuson J.K."/>
            <person name="Chen J."/>
            <person name="Drula E."/>
            <person name="Henrissat B."/>
            <person name="Wiebenga A."/>
            <person name="Lubbers R.J."/>
            <person name="Gomes A.C."/>
            <person name="Makela M.R."/>
            <person name="Stajich J."/>
            <person name="Grigoriev I.V."/>
            <person name="Mortensen U.H."/>
            <person name="De vries R.P."/>
            <person name="Baker S.E."/>
            <person name="Andersen M.R."/>
        </authorList>
    </citation>
    <scope>NUCLEOTIDE SEQUENCE [LARGE SCALE GENOMIC DNA]</scope>
    <source>
        <strain evidence="4 5">CBS 600.67</strain>
    </source>
</reference>
<dbReference type="Pfam" id="PF12796">
    <property type="entry name" value="Ank_2"/>
    <property type="match status" value="2"/>
</dbReference>
<dbReference type="InterPro" id="IPR002110">
    <property type="entry name" value="Ankyrin_rpt"/>
</dbReference>
<protein>
    <submittedName>
        <fullName evidence="4">Ankyrin repeat-containing domain protein</fullName>
    </submittedName>
</protein>
<feature type="repeat" description="ANK" evidence="3">
    <location>
        <begin position="88"/>
        <end position="120"/>
    </location>
</feature>
<comment type="caution">
    <text evidence="4">The sequence shown here is derived from an EMBL/GenBank/DDBJ whole genome shotgun (WGS) entry which is preliminary data.</text>
</comment>
<dbReference type="SMART" id="SM00248">
    <property type="entry name" value="ANK"/>
    <property type="match status" value="5"/>
</dbReference>
<organism evidence="4 5">
    <name type="scientific">Aspergillus cavernicola</name>
    <dbReference type="NCBI Taxonomy" id="176166"/>
    <lineage>
        <taxon>Eukaryota</taxon>
        <taxon>Fungi</taxon>
        <taxon>Dikarya</taxon>
        <taxon>Ascomycota</taxon>
        <taxon>Pezizomycotina</taxon>
        <taxon>Eurotiomycetes</taxon>
        <taxon>Eurotiomycetidae</taxon>
        <taxon>Eurotiales</taxon>
        <taxon>Aspergillaceae</taxon>
        <taxon>Aspergillus</taxon>
        <taxon>Aspergillus subgen. Nidulantes</taxon>
    </lineage>
</organism>
<accession>A0ABR4I126</accession>